<dbReference type="EMBL" id="REGN01011837">
    <property type="protein sequence ID" value="RMZ96857.1"/>
    <property type="molecule type" value="Genomic_DNA"/>
</dbReference>
<gene>
    <name evidence="1" type="ORF">BpHYR1_017154</name>
</gene>
<name>A0A3M7PDQ1_BRAPC</name>
<protein>
    <submittedName>
        <fullName evidence="1">Uncharacterized protein</fullName>
    </submittedName>
</protein>
<dbReference type="OrthoDB" id="10156203at2759"/>
<evidence type="ECO:0000313" key="2">
    <source>
        <dbReference type="Proteomes" id="UP000276133"/>
    </source>
</evidence>
<organism evidence="1 2">
    <name type="scientific">Brachionus plicatilis</name>
    <name type="common">Marine rotifer</name>
    <name type="synonym">Brachionus muelleri</name>
    <dbReference type="NCBI Taxonomy" id="10195"/>
    <lineage>
        <taxon>Eukaryota</taxon>
        <taxon>Metazoa</taxon>
        <taxon>Spiralia</taxon>
        <taxon>Gnathifera</taxon>
        <taxon>Rotifera</taxon>
        <taxon>Eurotatoria</taxon>
        <taxon>Monogononta</taxon>
        <taxon>Pseudotrocha</taxon>
        <taxon>Ploima</taxon>
        <taxon>Brachionidae</taxon>
        <taxon>Brachionus</taxon>
    </lineage>
</organism>
<sequence>MADNKPSGGLTKCPKEYNQRDFSKFVSGKKSKCPLGYTEEEAEKFKSHHKPSGGNTKCPKEYNLNDFGEYAKENKNLHAPAKCPFGYAKEGSDSSKCPLGYTEAQAEKFMNDNKPSGGETKCPKQYNLADYRKFVDKGSKCPLGYFKNAPSMCPLGYTEKDALGFMYEFKAGNAGTKCPKGYNFDEFRKFIERSGGAKKFIRCSQPKQNNFKKYIPLWISDKVSLLKKILNFESR</sequence>
<dbReference type="AlphaFoldDB" id="A0A3M7PDQ1"/>
<proteinExistence type="predicted"/>
<dbReference type="Proteomes" id="UP000276133">
    <property type="component" value="Unassembled WGS sequence"/>
</dbReference>
<accession>A0A3M7PDQ1</accession>
<reference evidence="1 2" key="1">
    <citation type="journal article" date="2018" name="Sci. Rep.">
        <title>Genomic signatures of local adaptation to the degree of environmental predictability in rotifers.</title>
        <authorList>
            <person name="Franch-Gras L."/>
            <person name="Hahn C."/>
            <person name="Garcia-Roger E.M."/>
            <person name="Carmona M.J."/>
            <person name="Serra M."/>
            <person name="Gomez A."/>
        </authorList>
    </citation>
    <scope>NUCLEOTIDE SEQUENCE [LARGE SCALE GENOMIC DNA]</scope>
    <source>
        <strain evidence="1">HYR1</strain>
    </source>
</reference>
<keyword evidence="2" id="KW-1185">Reference proteome</keyword>
<comment type="caution">
    <text evidence="1">The sequence shown here is derived from an EMBL/GenBank/DDBJ whole genome shotgun (WGS) entry which is preliminary data.</text>
</comment>
<evidence type="ECO:0000313" key="1">
    <source>
        <dbReference type="EMBL" id="RMZ96857.1"/>
    </source>
</evidence>